<dbReference type="KEGG" id="flt:Sv326_0061"/>
<keyword evidence="8" id="KW-0414">Isoprene biosynthesis</keyword>
<dbReference type="PANTHER" id="PTHR43654">
    <property type="entry name" value="GLUTAMATE 5-KINASE"/>
    <property type="match status" value="1"/>
</dbReference>
<dbReference type="EMBL" id="CP058998">
    <property type="protein sequence ID" value="QLJ52236.1"/>
    <property type="molecule type" value="Genomic_DNA"/>
</dbReference>
<dbReference type="PANTHER" id="PTHR43654:SF1">
    <property type="entry name" value="ISOPENTENYL PHOSPHATE KINASE"/>
    <property type="match status" value="1"/>
</dbReference>
<evidence type="ECO:0000256" key="8">
    <source>
        <dbReference type="ARBA" id="ARBA00023229"/>
    </source>
</evidence>
<feature type="binding site" evidence="10">
    <location>
        <position position="53"/>
    </location>
    <ligand>
        <name>ATP</name>
        <dbReference type="ChEBI" id="CHEBI:30616"/>
    </ligand>
</feature>
<dbReference type="Proteomes" id="UP000510821">
    <property type="component" value="Chromosome"/>
</dbReference>
<dbReference type="Pfam" id="PF00696">
    <property type="entry name" value="AA_kinase"/>
    <property type="match status" value="1"/>
</dbReference>
<evidence type="ECO:0000259" key="12">
    <source>
        <dbReference type="Pfam" id="PF00696"/>
    </source>
</evidence>
<evidence type="ECO:0000256" key="11">
    <source>
        <dbReference type="PIRSR" id="PIRSR016496-2"/>
    </source>
</evidence>
<dbReference type="SUPFAM" id="SSF53633">
    <property type="entry name" value="Carbamate kinase-like"/>
    <property type="match status" value="1"/>
</dbReference>
<sequence length="265" mass="28719">MNELVFVKLGGSLITDKTKPFTARMDVIKRLAREIHAAKKERKLKVVVGHGGGSFPHVPAKKYEVHKGVVSPETYRGIAEVQDAASRLNRMVVESLMEAGENAVSVQPSACAVAKGGRIVHFDVKPMRRMLVENLLPVPYGDVVVDLEKGCAILSTEMIFDYLARKLKPSRIILAGITDGVFTSDPQLDRKAERIEEITPANFEKIKSALKGSAGIDVTGGMLHKVEILLGLAELGIPSIIINGLGEGNLKNALLGRKEGTAIHR</sequence>
<gene>
    <name evidence="13" type="ORF">Sv326_0061</name>
</gene>
<organism evidence="13 14">
    <name type="scientific">Fermentimicrarchaeum limneticum</name>
    <dbReference type="NCBI Taxonomy" id="2795018"/>
    <lineage>
        <taxon>Archaea</taxon>
        <taxon>Candidatus Micrarchaeota</taxon>
        <taxon>Candidatus Fermentimicrarchaeales</taxon>
        <taxon>Candidatus Fermentimicrarchaeaceae</taxon>
        <taxon>Candidatus Fermentimicrarchaeum</taxon>
    </lineage>
</organism>
<evidence type="ECO:0000256" key="5">
    <source>
        <dbReference type="ARBA" id="ARBA00022741"/>
    </source>
</evidence>
<keyword evidence="7 10" id="KW-0067">ATP-binding</keyword>
<dbReference type="Gene3D" id="3.40.1160.10">
    <property type="entry name" value="Acetylglutamate kinase-like"/>
    <property type="match status" value="1"/>
</dbReference>
<comment type="catalytic activity">
    <reaction evidence="9">
        <text>isopentenyl phosphate + ATP = isopentenyl diphosphate + ADP</text>
        <dbReference type="Rhea" id="RHEA:33963"/>
        <dbReference type="ChEBI" id="CHEBI:30616"/>
        <dbReference type="ChEBI" id="CHEBI:65078"/>
        <dbReference type="ChEBI" id="CHEBI:128769"/>
        <dbReference type="ChEBI" id="CHEBI:456216"/>
        <dbReference type="EC" id="2.7.4.26"/>
    </reaction>
</comment>
<evidence type="ECO:0000256" key="9">
    <source>
        <dbReference type="ARBA" id="ARBA00049063"/>
    </source>
</evidence>
<feature type="binding site" evidence="10">
    <location>
        <position position="57"/>
    </location>
    <ligand>
        <name>substrate</name>
    </ligand>
</feature>
<evidence type="ECO:0000256" key="4">
    <source>
        <dbReference type="ARBA" id="ARBA00022679"/>
    </source>
</evidence>
<dbReference type="PIRSF" id="PIRSF016496">
    <property type="entry name" value="Kin_FomA"/>
    <property type="match status" value="1"/>
</dbReference>
<name>A0A7D6BKV2_FERL1</name>
<dbReference type="GO" id="GO:0005524">
    <property type="term" value="F:ATP binding"/>
    <property type="evidence" value="ECO:0007669"/>
    <property type="project" value="UniProtKB-KW"/>
</dbReference>
<dbReference type="NCBIfam" id="NF040647">
    <property type="entry name" value="IPPK_Arch"/>
    <property type="match status" value="1"/>
</dbReference>
<dbReference type="GO" id="GO:0102043">
    <property type="term" value="F:isopentenyl phosphate kinase activity"/>
    <property type="evidence" value="ECO:0007669"/>
    <property type="project" value="UniProtKB-EC"/>
</dbReference>
<evidence type="ECO:0000256" key="10">
    <source>
        <dbReference type="PIRSR" id="PIRSR016496-1"/>
    </source>
</evidence>
<evidence type="ECO:0000313" key="13">
    <source>
        <dbReference type="EMBL" id="QLJ52236.1"/>
    </source>
</evidence>
<dbReference type="InterPro" id="IPR001048">
    <property type="entry name" value="Asp/Glu/Uridylate_kinase"/>
</dbReference>
<feature type="domain" description="Aspartate/glutamate/uridylate kinase" evidence="12">
    <location>
        <begin position="4"/>
        <end position="243"/>
    </location>
</feature>
<comment type="similarity">
    <text evidence="1">Belongs to the isopentenyl phosphate kinase family.</text>
</comment>
<dbReference type="InterPro" id="IPR036393">
    <property type="entry name" value="AceGlu_kinase-like_sf"/>
</dbReference>
<evidence type="ECO:0000256" key="1">
    <source>
        <dbReference type="ARBA" id="ARBA00010540"/>
    </source>
</evidence>
<keyword evidence="4" id="KW-0808">Transferase</keyword>
<dbReference type="GO" id="GO:0005829">
    <property type="term" value="C:cytosol"/>
    <property type="evidence" value="ECO:0007669"/>
    <property type="project" value="TreeGrafter"/>
</dbReference>
<feature type="binding site" evidence="10">
    <location>
        <position position="225"/>
    </location>
    <ligand>
        <name>ATP</name>
        <dbReference type="ChEBI" id="CHEBI:30616"/>
    </ligand>
</feature>
<accession>A0A7D6BKV2</accession>
<evidence type="ECO:0000256" key="3">
    <source>
        <dbReference type="ARBA" id="ARBA00017267"/>
    </source>
</evidence>
<keyword evidence="6 13" id="KW-0418">Kinase</keyword>
<protein>
    <recommendedName>
        <fullName evidence="3">Isopentenyl phosphate kinase</fullName>
        <ecNumber evidence="2">2.7.4.26</ecNumber>
    </recommendedName>
</protein>
<evidence type="ECO:0000313" key="14">
    <source>
        <dbReference type="Proteomes" id="UP000510821"/>
    </source>
</evidence>
<dbReference type="CDD" id="cd04241">
    <property type="entry name" value="AAK_FomA-like"/>
    <property type="match status" value="1"/>
</dbReference>
<proteinExistence type="inferred from homology"/>
<evidence type="ECO:0000256" key="2">
    <source>
        <dbReference type="ARBA" id="ARBA00012908"/>
    </source>
</evidence>
<dbReference type="EC" id="2.7.4.26" evidence="2"/>
<feature type="binding site" evidence="10">
    <location>
        <position position="156"/>
    </location>
    <ligand>
        <name>substrate</name>
    </ligand>
</feature>
<feature type="binding site" evidence="10">
    <location>
        <begin position="8"/>
        <end position="12"/>
    </location>
    <ligand>
        <name>ATP</name>
        <dbReference type="ChEBI" id="CHEBI:30616"/>
    </ligand>
</feature>
<dbReference type="GO" id="GO:0016301">
    <property type="term" value="F:kinase activity"/>
    <property type="evidence" value="ECO:0007669"/>
    <property type="project" value="UniProtKB-KW"/>
</dbReference>
<feature type="binding site" evidence="10">
    <location>
        <position position="52"/>
    </location>
    <ligand>
        <name>substrate</name>
    </ligand>
</feature>
<feature type="site" description="Transition state stabilizer" evidence="11">
    <location>
        <position position="17"/>
    </location>
</feature>
<keyword evidence="5 10" id="KW-0547">Nucleotide-binding</keyword>
<dbReference type="AlphaFoldDB" id="A0A7D6BKV2"/>
<dbReference type="GO" id="GO:0016114">
    <property type="term" value="P:terpenoid biosynthetic process"/>
    <property type="evidence" value="ECO:0007669"/>
    <property type="project" value="TreeGrafter"/>
</dbReference>
<evidence type="ECO:0000256" key="6">
    <source>
        <dbReference type="ARBA" id="ARBA00022777"/>
    </source>
</evidence>
<reference evidence="14" key="1">
    <citation type="submission" date="2020-07" db="EMBL/GenBank/DDBJ databases">
        <title>Metabolic diversity and evolutionary history of the archaeal phylum ###Micrarchaeota### uncovered from a freshwater lake metagenome.</title>
        <authorList>
            <person name="Kadnikov V.V."/>
            <person name="Savvichev A.S."/>
            <person name="Mardanov A.V."/>
            <person name="Beletsky A.V."/>
            <person name="Chupakov A.V."/>
            <person name="Kokryatskaya N.M."/>
            <person name="Pimenov N.V."/>
            <person name="Ravin N.V."/>
        </authorList>
    </citation>
    <scope>NUCLEOTIDE SEQUENCE [LARGE SCALE GENOMIC DNA]</scope>
</reference>
<feature type="binding site" evidence="10">
    <location>
        <position position="221"/>
    </location>
    <ligand>
        <name>ATP</name>
        <dbReference type="ChEBI" id="CHEBI:30616"/>
    </ligand>
</feature>
<evidence type="ECO:0000256" key="7">
    <source>
        <dbReference type="ARBA" id="ARBA00022840"/>
    </source>
</evidence>
<dbReference type="InterPro" id="IPR024192">
    <property type="entry name" value="Fosfomycin_R_FomA-type"/>
</dbReference>